<proteinExistence type="predicted"/>
<evidence type="ECO:0000259" key="1">
    <source>
        <dbReference type="Pfam" id="PF03704"/>
    </source>
</evidence>
<comment type="caution">
    <text evidence="2">The sequence shown here is derived from an EMBL/GenBank/DDBJ whole genome shotgun (WGS) entry which is preliminary data.</text>
</comment>
<sequence length="58" mass="6769">MPFERFRSLAAQSLGKERLNAMERRIDAELSLGQHRQMLAELRALTAEHPLHERRWGG</sequence>
<accession>A0A9X2G9H9</accession>
<feature type="domain" description="Bacterial transcriptional activator" evidence="1">
    <location>
        <begin position="6"/>
        <end position="56"/>
    </location>
</feature>
<keyword evidence="3" id="KW-1185">Reference proteome</keyword>
<dbReference type="InterPro" id="IPR005158">
    <property type="entry name" value="BTAD"/>
</dbReference>
<evidence type="ECO:0000313" key="3">
    <source>
        <dbReference type="Proteomes" id="UP001139648"/>
    </source>
</evidence>
<gene>
    <name evidence="2" type="ORF">HD597_000560</name>
</gene>
<dbReference type="Gene3D" id="1.25.40.10">
    <property type="entry name" value="Tetratricopeptide repeat domain"/>
    <property type="match status" value="1"/>
</dbReference>
<dbReference type="Proteomes" id="UP001139648">
    <property type="component" value="Unassembled WGS sequence"/>
</dbReference>
<reference evidence="2" key="1">
    <citation type="submission" date="2022-06" db="EMBL/GenBank/DDBJ databases">
        <title>Sequencing the genomes of 1000 actinobacteria strains.</title>
        <authorList>
            <person name="Klenk H.-P."/>
        </authorList>
    </citation>
    <scope>NUCLEOTIDE SEQUENCE</scope>
    <source>
        <strain evidence="2">DSM 46694</strain>
    </source>
</reference>
<evidence type="ECO:0000313" key="2">
    <source>
        <dbReference type="EMBL" id="MCP2353540.1"/>
    </source>
</evidence>
<dbReference type="Pfam" id="PF03704">
    <property type="entry name" value="BTAD"/>
    <property type="match status" value="1"/>
</dbReference>
<organism evidence="2 3">
    <name type="scientific">Nonomuraea thailandensis</name>
    <dbReference type="NCBI Taxonomy" id="1188745"/>
    <lineage>
        <taxon>Bacteria</taxon>
        <taxon>Bacillati</taxon>
        <taxon>Actinomycetota</taxon>
        <taxon>Actinomycetes</taxon>
        <taxon>Streptosporangiales</taxon>
        <taxon>Streptosporangiaceae</taxon>
        <taxon>Nonomuraea</taxon>
    </lineage>
</organism>
<protein>
    <recommendedName>
        <fullName evidence="1">Bacterial transcriptional activator domain-containing protein</fullName>
    </recommendedName>
</protein>
<dbReference type="SUPFAM" id="SSF48452">
    <property type="entry name" value="TPR-like"/>
    <property type="match status" value="1"/>
</dbReference>
<dbReference type="InterPro" id="IPR011990">
    <property type="entry name" value="TPR-like_helical_dom_sf"/>
</dbReference>
<dbReference type="AlphaFoldDB" id="A0A9X2G9H9"/>
<dbReference type="EMBL" id="JAMZEB010000001">
    <property type="protein sequence ID" value="MCP2353540.1"/>
    <property type="molecule type" value="Genomic_DNA"/>
</dbReference>
<name>A0A9X2G9H9_9ACTN</name>